<dbReference type="InterPro" id="IPR020904">
    <property type="entry name" value="Sc_DH/Rdtase_CS"/>
</dbReference>
<feature type="domain" description="Ketoreductase" evidence="2">
    <location>
        <begin position="6"/>
        <end position="187"/>
    </location>
</feature>
<dbReference type="GO" id="GO:0006629">
    <property type="term" value="P:lipid metabolic process"/>
    <property type="evidence" value="ECO:0007669"/>
    <property type="project" value="UniProtKB-ARBA"/>
</dbReference>
<proteinExistence type="evidence at transcript level"/>
<reference evidence="3" key="1">
    <citation type="journal article" date="2010" name="BMC Genomics">
        <title>Transcriptome analysis of the sex pheromone gland of the noctuid moth Heliothis virescens.</title>
        <authorList>
            <person name="Vogel H."/>
            <person name="Heidel A.J."/>
            <person name="Heckel D.G."/>
            <person name="Groot A.T."/>
        </authorList>
    </citation>
    <scope>NUCLEOTIDE SEQUENCE</scope>
</reference>
<dbReference type="PROSITE" id="PS00061">
    <property type="entry name" value="ADH_SHORT"/>
    <property type="match status" value="1"/>
</dbReference>
<evidence type="ECO:0000313" key="3">
    <source>
        <dbReference type="EMBL" id="ACX53802.1"/>
    </source>
</evidence>
<dbReference type="Pfam" id="PF13561">
    <property type="entry name" value="adh_short_C2"/>
    <property type="match status" value="1"/>
</dbReference>
<gene>
    <name evidence="3" type="ORF">hvpg0117</name>
</gene>
<dbReference type="PANTHER" id="PTHR43975">
    <property type="entry name" value="ZGC:101858"/>
    <property type="match status" value="1"/>
</dbReference>
<protein>
    <submittedName>
        <fullName evidence="3">Hydroxybutyrate dehydrogenase</fullName>
    </submittedName>
</protein>
<dbReference type="InterPro" id="IPR002347">
    <property type="entry name" value="SDR_fam"/>
</dbReference>
<dbReference type="InterPro" id="IPR036291">
    <property type="entry name" value="NAD(P)-bd_dom_sf"/>
</dbReference>
<organism evidence="3">
    <name type="scientific">Heliothis virescens</name>
    <name type="common">Tobacco budworm moth</name>
    <dbReference type="NCBI Taxonomy" id="7102"/>
    <lineage>
        <taxon>Eukaryota</taxon>
        <taxon>Metazoa</taxon>
        <taxon>Ecdysozoa</taxon>
        <taxon>Arthropoda</taxon>
        <taxon>Hexapoda</taxon>
        <taxon>Insecta</taxon>
        <taxon>Pterygota</taxon>
        <taxon>Neoptera</taxon>
        <taxon>Endopterygota</taxon>
        <taxon>Lepidoptera</taxon>
        <taxon>Glossata</taxon>
        <taxon>Ditrysia</taxon>
        <taxon>Noctuoidea</taxon>
        <taxon>Noctuidae</taxon>
        <taxon>Heliothinae</taxon>
        <taxon>Heliothis</taxon>
    </lineage>
</organism>
<name>D2SNW1_HELVI</name>
<dbReference type="FunFam" id="3.40.50.720:FF:000084">
    <property type="entry name" value="Short-chain dehydrogenase reductase"/>
    <property type="match status" value="1"/>
</dbReference>
<dbReference type="EMBL" id="EZ407245">
    <property type="protein sequence ID" value="ACX53802.1"/>
    <property type="molecule type" value="mRNA"/>
</dbReference>
<dbReference type="AlphaFoldDB" id="D2SNW1"/>
<dbReference type="SUPFAM" id="SSF51735">
    <property type="entry name" value="NAD(P)-binding Rossmann-fold domains"/>
    <property type="match status" value="1"/>
</dbReference>
<dbReference type="PRINTS" id="PR00081">
    <property type="entry name" value="GDHRDH"/>
</dbReference>
<dbReference type="GO" id="GO:0016491">
    <property type="term" value="F:oxidoreductase activity"/>
    <property type="evidence" value="ECO:0007669"/>
    <property type="project" value="UniProtKB-KW"/>
</dbReference>
<dbReference type="Gene3D" id="3.40.50.720">
    <property type="entry name" value="NAD(P)-binding Rossmann-like Domain"/>
    <property type="match status" value="1"/>
</dbReference>
<dbReference type="PANTHER" id="PTHR43975:SF2">
    <property type="entry name" value="EG:BACR7A4.14 PROTEIN-RELATED"/>
    <property type="match status" value="1"/>
</dbReference>
<dbReference type="PRINTS" id="PR00080">
    <property type="entry name" value="SDRFAMILY"/>
</dbReference>
<evidence type="ECO:0000259" key="2">
    <source>
        <dbReference type="SMART" id="SM00822"/>
    </source>
</evidence>
<evidence type="ECO:0000256" key="1">
    <source>
        <dbReference type="ARBA" id="ARBA00023002"/>
    </source>
</evidence>
<keyword evidence="1" id="KW-0560">Oxidoreductase</keyword>
<dbReference type="SMART" id="SM00822">
    <property type="entry name" value="PKS_KR"/>
    <property type="match status" value="1"/>
</dbReference>
<accession>D2SNW1</accession>
<dbReference type="InterPro" id="IPR057326">
    <property type="entry name" value="KR_dom"/>
</dbReference>
<dbReference type="NCBIfam" id="NF005559">
    <property type="entry name" value="PRK07231.1"/>
    <property type="match status" value="1"/>
</dbReference>
<sequence>MSFKDKVVLVTGGSSGIGAAIAIKFAEEGAKVAIVGRNQEKLKNTAKKCGNPLVIVADVTKDEDVKRIASETLKNFGKLDVLVNNAGIAPLAGIQDDNTVEIFDKIMATNLRSVVLLTHLTAAELVKTKGNIINISSAAALKALKGMGAYCTSKAALDHFTRAIALELAPSGVRVNSVNPGPVVTDIFDTILSTKEEQEKFLKQVVDGTALGRISEAEEIADLVLFLASDKSRGITGSSYVTDNGIFVEG</sequence>